<evidence type="ECO:0000313" key="6">
    <source>
        <dbReference type="EMBL" id="MDN3688692.1"/>
    </source>
</evidence>
<feature type="transmembrane region" description="Helical" evidence="5">
    <location>
        <begin position="113"/>
        <end position="132"/>
    </location>
</feature>
<evidence type="ECO:0000256" key="4">
    <source>
        <dbReference type="ARBA" id="ARBA00023136"/>
    </source>
</evidence>
<gene>
    <name evidence="6" type="ORF">QWZ15_12685</name>
</gene>
<proteinExistence type="predicted"/>
<comment type="caution">
    <text evidence="6">The sequence shown here is derived from an EMBL/GenBank/DDBJ whole genome shotgun (WGS) entry which is preliminary data.</text>
</comment>
<feature type="transmembrane region" description="Helical" evidence="5">
    <location>
        <begin position="45"/>
        <end position="62"/>
    </location>
</feature>
<dbReference type="Pfam" id="PF05105">
    <property type="entry name" value="Phage_holin_4_1"/>
    <property type="match status" value="1"/>
</dbReference>
<sequence length="156" mass="18693">MPNFNYISAQLTHVYEEILHPKLYAVVTALGLFICQYVFSQWAFAIAFFIIFIMDTFSGSYISWRQKEFSGKIFRDKLMDKCVAYFTIIISFSVATKMLLQESDINLIKYLNLPFYTLFITVELRSIFVKWYRFTRWEWLEKLLDLIDQVTNRNKP</sequence>
<dbReference type="RefSeq" id="WP_163386503.1">
    <property type="nucleotide sequence ID" value="NZ_JAUFQS010000012.1"/>
</dbReference>
<keyword evidence="2 5" id="KW-0812">Transmembrane</keyword>
<dbReference type="Proteomes" id="UP001236663">
    <property type="component" value="Unassembled WGS sequence"/>
</dbReference>
<evidence type="ECO:0000313" key="7">
    <source>
        <dbReference type="Proteomes" id="UP001236663"/>
    </source>
</evidence>
<accession>A0ABT8C9D2</accession>
<dbReference type="InterPro" id="IPR006480">
    <property type="entry name" value="Phage_holin_4_1"/>
</dbReference>
<organism evidence="6 7">
    <name type="scientific">Cyclobacterium jeungdonense</name>
    <dbReference type="NCBI Taxonomy" id="708087"/>
    <lineage>
        <taxon>Bacteria</taxon>
        <taxon>Pseudomonadati</taxon>
        <taxon>Bacteroidota</taxon>
        <taxon>Cytophagia</taxon>
        <taxon>Cytophagales</taxon>
        <taxon>Cyclobacteriaceae</taxon>
        <taxon>Cyclobacterium</taxon>
    </lineage>
</organism>
<evidence type="ECO:0000256" key="3">
    <source>
        <dbReference type="ARBA" id="ARBA00022989"/>
    </source>
</evidence>
<protein>
    <submittedName>
        <fullName evidence="6">Phage holin family protein</fullName>
    </submittedName>
</protein>
<feature type="transmembrane region" description="Helical" evidence="5">
    <location>
        <begin position="83"/>
        <end position="101"/>
    </location>
</feature>
<reference evidence="7" key="1">
    <citation type="journal article" date="2019" name="Int. J. Syst. Evol. Microbiol.">
        <title>The Global Catalogue of Microorganisms (GCM) 10K type strain sequencing project: providing services to taxonomists for standard genome sequencing and annotation.</title>
        <authorList>
            <consortium name="The Broad Institute Genomics Platform"/>
            <consortium name="The Broad Institute Genome Sequencing Center for Infectious Disease"/>
            <person name="Wu L."/>
            <person name="Ma J."/>
        </authorList>
    </citation>
    <scope>NUCLEOTIDE SEQUENCE [LARGE SCALE GENOMIC DNA]</scope>
    <source>
        <strain evidence="7">CECT 7706</strain>
    </source>
</reference>
<keyword evidence="4 5" id="KW-0472">Membrane</keyword>
<keyword evidence="3 5" id="KW-1133">Transmembrane helix</keyword>
<dbReference type="EMBL" id="JAUFQS010000012">
    <property type="protein sequence ID" value="MDN3688692.1"/>
    <property type="molecule type" value="Genomic_DNA"/>
</dbReference>
<name>A0ABT8C9D2_9BACT</name>
<evidence type="ECO:0000256" key="2">
    <source>
        <dbReference type="ARBA" id="ARBA00022692"/>
    </source>
</evidence>
<evidence type="ECO:0000256" key="5">
    <source>
        <dbReference type="SAM" id="Phobius"/>
    </source>
</evidence>
<keyword evidence="7" id="KW-1185">Reference proteome</keyword>
<comment type="subcellular location">
    <subcellularLocation>
        <location evidence="1">Membrane</location>
        <topology evidence="1">Multi-pass membrane protein</topology>
    </subcellularLocation>
</comment>
<evidence type="ECO:0000256" key="1">
    <source>
        <dbReference type="ARBA" id="ARBA00004141"/>
    </source>
</evidence>